<organism evidence="6 7">
    <name type="scientific">Ridgeia piscesae</name>
    <name type="common">Tubeworm</name>
    <dbReference type="NCBI Taxonomy" id="27915"/>
    <lineage>
        <taxon>Eukaryota</taxon>
        <taxon>Metazoa</taxon>
        <taxon>Spiralia</taxon>
        <taxon>Lophotrochozoa</taxon>
        <taxon>Annelida</taxon>
        <taxon>Polychaeta</taxon>
        <taxon>Sedentaria</taxon>
        <taxon>Canalipalpata</taxon>
        <taxon>Sabellida</taxon>
        <taxon>Siboglinidae</taxon>
        <taxon>Ridgeia</taxon>
    </lineage>
</organism>
<evidence type="ECO:0000313" key="6">
    <source>
        <dbReference type="EMBL" id="KAK2155281.1"/>
    </source>
</evidence>
<dbReference type="PROSITE" id="PS50011">
    <property type="entry name" value="PROTEIN_KINASE_DOM"/>
    <property type="match status" value="1"/>
</dbReference>
<evidence type="ECO:0000313" key="7">
    <source>
        <dbReference type="Proteomes" id="UP001209878"/>
    </source>
</evidence>
<keyword evidence="2" id="KW-0547">Nucleotide-binding</keyword>
<name>A0AAD9JLF6_RIDPI</name>
<dbReference type="Pfam" id="PF06479">
    <property type="entry name" value="Ribonuc_2-5A"/>
    <property type="match status" value="1"/>
</dbReference>
<dbReference type="GO" id="GO:1990604">
    <property type="term" value="C:IRE1-TRAF2-ASK1 complex"/>
    <property type="evidence" value="ECO:0007669"/>
    <property type="project" value="TreeGrafter"/>
</dbReference>
<dbReference type="PANTHER" id="PTHR13954">
    <property type="entry name" value="IRE1-RELATED"/>
    <property type="match status" value="1"/>
</dbReference>
<dbReference type="InterPro" id="IPR038357">
    <property type="entry name" value="KEN_sf"/>
</dbReference>
<evidence type="ECO:0000256" key="1">
    <source>
        <dbReference type="ARBA" id="ARBA00022729"/>
    </source>
</evidence>
<keyword evidence="7" id="KW-1185">Reference proteome</keyword>
<dbReference type="GO" id="GO:0004674">
    <property type="term" value="F:protein serine/threonine kinase activity"/>
    <property type="evidence" value="ECO:0007669"/>
    <property type="project" value="InterPro"/>
</dbReference>
<dbReference type="GO" id="GO:0051082">
    <property type="term" value="F:unfolded protein binding"/>
    <property type="evidence" value="ECO:0007669"/>
    <property type="project" value="TreeGrafter"/>
</dbReference>
<dbReference type="Gene3D" id="1.10.510.10">
    <property type="entry name" value="Transferase(Phosphotransferase) domain 1"/>
    <property type="match status" value="1"/>
</dbReference>
<dbReference type="GO" id="GO:0036498">
    <property type="term" value="P:IRE1-mediated unfolded protein response"/>
    <property type="evidence" value="ECO:0007669"/>
    <property type="project" value="TreeGrafter"/>
</dbReference>
<dbReference type="GO" id="GO:0006397">
    <property type="term" value="P:mRNA processing"/>
    <property type="evidence" value="ECO:0007669"/>
    <property type="project" value="InterPro"/>
</dbReference>
<dbReference type="InterPro" id="IPR000719">
    <property type="entry name" value="Prot_kinase_dom"/>
</dbReference>
<dbReference type="InterPro" id="IPR011009">
    <property type="entry name" value="Kinase-like_dom_sf"/>
</dbReference>
<reference evidence="6" key="1">
    <citation type="journal article" date="2023" name="Mol. Biol. Evol.">
        <title>Third-Generation Sequencing Reveals the Adaptive Role of the Epigenome in Three Deep-Sea Polychaetes.</title>
        <authorList>
            <person name="Perez M."/>
            <person name="Aroh O."/>
            <person name="Sun Y."/>
            <person name="Lan Y."/>
            <person name="Juniper S.K."/>
            <person name="Young C.R."/>
            <person name="Angers B."/>
            <person name="Qian P.Y."/>
        </authorList>
    </citation>
    <scope>NUCLEOTIDE SEQUENCE</scope>
    <source>
        <strain evidence="6">R07B-5</strain>
    </source>
</reference>
<dbReference type="Gene3D" id="1.20.1440.180">
    <property type="entry name" value="KEN domain"/>
    <property type="match status" value="1"/>
</dbReference>
<protein>
    <submittedName>
        <fullName evidence="6">Uncharacterized protein</fullName>
    </submittedName>
</protein>
<keyword evidence="1" id="KW-0732">Signal</keyword>
<feature type="domain" description="Protein kinase" evidence="4">
    <location>
        <begin position="1"/>
        <end position="69"/>
    </location>
</feature>
<comment type="caution">
    <text evidence="6">The sequence shown here is derived from an EMBL/GenBank/DDBJ whole genome shotgun (WGS) entry which is preliminary data.</text>
</comment>
<feature type="domain" description="KEN" evidence="5">
    <location>
        <begin position="72"/>
        <end position="225"/>
    </location>
</feature>
<dbReference type="PROSITE" id="PS51392">
    <property type="entry name" value="KEN"/>
    <property type="match status" value="1"/>
</dbReference>
<dbReference type="PANTHER" id="PTHR13954:SF6">
    <property type="entry name" value="NON-SPECIFIC SERINE_THREONINE PROTEIN KINASE"/>
    <property type="match status" value="1"/>
</dbReference>
<dbReference type="GO" id="GO:0070059">
    <property type="term" value="P:intrinsic apoptotic signaling pathway in response to endoplasmic reticulum stress"/>
    <property type="evidence" value="ECO:0007669"/>
    <property type="project" value="TreeGrafter"/>
</dbReference>
<dbReference type="SUPFAM" id="SSF56112">
    <property type="entry name" value="Protein kinase-like (PK-like)"/>
    <property type="match status" value="1"/>
</dbReference>
<keyword evidence="3" id="KW-0067">ATP-binding</keyword>
<dbReference type="InterPro" id="IPR045133">
    <property type="entry name" value="IRE1/2-like"/>
</dbReference>
<evidence type="ECO:0000256" key="2">
    <source>
        <dbReference type="ARBA" id="ARBA00022741"/>
    </source>
</evidence>
<dbReference type="GO" id="GO:0005524">
    <property type="term" value="F:ATP binding"/>
    <property type="evidence" value="ECO:0007669"/>
    <property type="project" value="UniProtKB-KW"/>
</dbReference>
<accession>A0AAD9JLF6</accession>
<dbReference type="GO" id="GO:0004521">
    <property type="term" value="F:RNA endonuclease activity"/>
    <property type="evidence" value="ECO:0007669"/>
    <property type="project" value="InterPro"/>
</dbReference>
<dbReference type="AlphaFoldDB" id="A0AAD9JLF6"/>
<proteinExistence type="predicted"/>
<evidence type="ECO:0000256" key="3">
    <source>
        <dbReference type="ARBA" id="ARBA00022840"/>
    </source>
</evidence>
<evidence type="ECO:0000259" key="5">
    <source>
        <dbReference type="PROSITE" id="PS51392"/>
    </source>
</evidence>
<dbReference type="EMBL" id="JAODUO010002089">
    <property type="protein sequence ID" value="KAK2155281.1"/>
    <property type="molecule type" value="Genomic_DNA"/>
</dbReference>
<dbReference type="InterPro" id="IPR010513">
    <property type="entry name" value="KEN_dom"/>
</dbReference>
<evidence type="ECO:0000259" key="4">
    <source>
        <dbReference type="PROSITE" id="PS50011"/>
    </source>
</evidence>
<sequence length="225" mass="26279">MVLYFIASRGIHPFYDKSEFYQLTKTVENKPDLTALDNQHCGLDLVTSMLKPEPKDRPSTTVLLRHPLFWSEEKRYKLLTTVGKEAEIAYSQESQHEDNVVRRAIEGTKAVVLPNQNDWDALRNKMEKELDENNESDAKFLTRFKRAGYVESMCNLLVTLRKLHDRYDKLSPRAKAMLGNTCYPYTFFDKELPGLFLNIYTVIKESATTEDDWTKRETLMDFFSN</sequence>
<gene>
    <name evidence="6" type="ORF">NP493_2093g00009</name>
</gene>
<dbReference type="Proteomes" id="UP001209878">
    <property type="component" value="Unassembled WGS sequence"/>
</dbReference>